<dbReference type="GO" id="GO:0003676">
    <property type="term" value="F:nucleic acid binding"/>
    <property type="evidence" value="ECO:0007669"/>
    <property type="project" value="InterPro"/>
</dbReference>
<name>A0A3B3RWG6_9TELE</name>
<evidence type="ECO:0000313" key="2">
    <source>
        <dbReference type="Proteomes" id="UP000261540"/>
    </source>
</evidence>
<protein>
    <recommendedName>
        <fullName evidence="3">Tc1-like transposase DDE domain-containing protein</fullName>
    </recommendedName>
</protein>
<dbReference type="InterPro" id="IPR036397">
    <property type="entry name" value="RNaseH_sf"/>
</dbReference>
<reference evidence="1" key="1">
    <citation type="submission" date="2025-08" db="UniProtKB">
        <authorList>
            <consortium name="Ensembl"/>
        </authorList>
    </citation>
    <scope>IDENTIFICATION</scope>
</reference>
<proteinExistence type="predicted"/>
<sequence>MPLKWVFQQDNDPKHTIQSPDLNPIENLWGDIKNAVSEAKPRNVVQSSWAGIPVHRCQKLVDSIQHRCAAFLRNSGYTIKY</sequence>
<dbReference type="Ensembl" id="ENSPKIT00000003308.1">
    <property type="protein sequence ID" value="ENSPKIP00000022638.1"/>
    <property type="gene ID" value="ENSPKIG00000006561.1"/>
</dbReference>
<organism evidence="1 2">
    <name type="scientific">Paramormyrops kingsleyae</name>
    <dbReference type="NCBI Taxonomy" id="1676925"/>
    <lineage>
        <taxon>Eukaryota</taxon>
        <taxon>Metazoa</taxon>
        <taxon>Chordata</taxon>
        <taxon>Craniata</taxon>
        <taxon>Vertebrata</taxon>
        <taxon>Euteleostomi</taxon>
        <taxon>Actinopterygii</taxon>
        <taxon>Neopterygii</taxon>
        <taxon>Teleostei</taxon>
        <taxon>Osteoglossocephala</taxon>
        <taxon>Osteoglossomorpha</taxon>
        <taxon>Osteoglossiformes</taxon>
        <taxon>Mormyridae</taxon>
        <taxon>Paramormyrops</taxon>
    </lineage>
</organism>
<dbReference type="STRING" id="1676925.ENSPKIP00000022638"/>
<evidence type="ECO:0000313" key="1">
    <source>
        <dbReference type="Ensembl" id="ENSPKIP00000022638.1"/>
    </source>
</evidence>
<dbReference type="AlphaFoldDB" id="A0A3B3RWG6"/>
<dbReference type="Gene3D" id="3.30.420.10">
    <property type="entry name" value="Ribonuclease H-like superfamily/Ribonuclease H"/>
    <property type="match status" value="1"/>
</dbReference>
<reference evidence="1" key="2">
    <citation type="submission" date="2025-09" db="UniProtKB">
        <authorList>
            <consortium name="Ensembl"/>
        </authorList>
    </citation>
    <scope>IDENTIFICATION</scope>
</reference>
<evidence type="ECO:0008006" key="3">
    <source>
        <dbReference type="Google" id="ProtNLM"/>
    </source>
</evidence>
<keyword evidence="2" id="KW-1185">Reference proteome</keyword>
<accession>A0A3B3RWG6</accession>
<dbReference type="GeneTree" id="ENSGT01030000234970"/>
<dbReference type="Proteomes" id="UP000261540">
    <property type="component" value="Unplaced"/>
</dbReference>